<dbReference type="RefSeq" id="WP_214359569.1">
    <property type="nucleotide sequence ID" value="NZ_JAEKFT010000001.1"/>
</dbReference>
<dbReference type="InterPro" id="IPR041854">
    <property type="entry name" value="BFD-like_2Fe2S-bd_dom_sf"/>
</dbReference>
<gene>
    <name evidence="10" type="ORF">I8J34_01440</name>
</gene>
<evidence type="ECO:0000256" key="8">
    <source>
        <dbReference type="ARBA" id="ARBA00046332"/>
    </source>
</evidence>
<dbReference type="EMBL" id="JAEKFT010000001">
    <property type="protein sequence ID" value="MBT0959822.1"/>
    <property type="molecule type" value="Genomic_DNA"/>
</dbReference>
<evidence type="ECO:0000256" key="2">
    <source>
        <dbReference type="ARBA" id="ARBA00022714"/>
    </source>
</evidence>
<evidence type="ECO:0000313" key="10">
    <source>
        <dbReference type="EMBL" id="MBT0959822.1"/>
    </source>
</evidence>
<accession>A0A944D8E7</accession>
<dbReference type="PANTHER" id="PTHR37424">
    <property type="entry name" value="BACTERIOFERRITIN-ASSOCIATED FERREDOXIN"/>
    <property type="match status" value="1"/>
</dbReference>
<keyword evidence="2" id="KW-0001">2Fe-2S</keyword>
<dbReference type="Pfam" id="PF04324">
    <property type="entry name" value="Fer2_BFD"/>
    <property type="match status" value="1"/>
</dbReference>
<dbReference type="GO" id="GO:0051537">
    <property type="term" value="F:2 iron, 2 sulfur cluster binding"/>
    <property type="evidence" value="ECO:0007669"/>
    <property type="project" value="UniProtKB-KW"/>
</dbReference>
<dbReference type="Gene3D" id="1.10.10.1100">
    <property type="entry name" value="BFD-like [2Fe-2S]-binding domain"/>
    <property type="match status" value="1"/>
</dbReference>
<keyword evidence="3" id="KW-0479">Metal-binding</keyword>
<keyword evidence="5" id="KW-0408">Iron</keyword>
<evidence type="ECO:0000259" key="9">
    <source>
        <dbReference type="Pfam" id="PF04324"/>
    </source>
</evidence>
<evidence type="ECO:0000256" key="3">
    <source>
        <dbReference type="ARBA" id="ARBA00022723"/>
    </source>
</evidence>
<dbReference type="InterPro" id="IPR052371">
    <property type="entry name" value="BFD-associated_ferredoxin"/>
</dbReference>
<evidence type="ECO:0000313" key="11">
    <source>
        <dbReference type="Proteomes" id="UP000694660"/>
    </source>
</evidence>
<proteinExistence type="inferred from homology"/>
<evidence type="ECO:0000256" key="1">
    <source>
        <dbReference type="ARBA" id="ARBA00022448"/>
    </source>
</evidence>
<dbReference type="AlphaFoldDB" id="A0A944D8E7"/>
<evidence type="ECO:0000256" key="4">
    <source>
        <dbReference type="ARBA" id="ARBA00022982"/>
    </source>
</evidence>
<comment type="caution">
    <text evidence="10">The sequence shown here is derived from an EMBL/GenBank/DDBJ whole genome shotgun (WGS) entry which is preliminary data.</text>
</comment>
<dbReference type="Proteomes" id="UP000694660">
    <property type="component" value="Unassembled WGS sequence"/>
</dbReference>
<dbReference type="InterPro" id="IPR007419">
    <property type="entry name" value="BFD-like_2Fe2S-bd_dom"/>
</dbReference>
<keyword evidence="11" id="KW-1185">Reference proteome</keyword>
<comment type="similarity">
    <text evidence="8">Belongs to the Bfd family.</text>
</comment>
<protein>
    <recommendedName>
        <fullName evidence="7">Bacterioferritin-associated ferredoxin</fullName>
    </recommendedName>
</protein>
<feature type="domain" description="BFD-like [2Fe-2S]-binding" evidence="9">
    <location>
        <begin position="2"/>
        <end position="47"/>
    </location>
</feature>
<organism evidence="10 11">
    <name type="scientific">Denitromonas iodatirespirans</name>
    <dbReference type="NCBI Taxonomy" id="2795389"/>
    <lineage>
        <taxon>Bacteria</taxon>
        <taxon>Pseudomonadati</taxon>
        <taxon>Pseudomonadota</taxon>
        <taxon>Betaproteobacteria</taxon>
        <taxon>Rhodocyclales</taxon>
        <taxon>Zoogloeaceae</taxon>
        <taxon>Denitromonas</taxon>
    </lineage>
</organism>
<keyword evidence="6" id="KW-0411">Iron-sulfur</keyword>
<dbReference type="PANTHER" id="PTHR37424:SF1">
    <property type="entry name" value="BACTERIOFERRITIN-ASSOCIATED FERREDOXIN"/>
    <property type="match status" value="1"/>
</dbReference>
<evidence type="ECO:0000256" key="7">
    <source>
        <dbReference type="ARBA" id="ARBA00039386"/>
    </source>
</evidence>
<dbReference type="GO" id="GO:0046872">
    <property type="term" value="F:metal ion binding"/>
    <property type="evidence" value="ECO:0007669"/>
    <property type="project" value="UniProtKB-KW"/>
</dbReference>
<keyword evidence="1" id="KW-0813">Transport</keyword>
<evidence type="ECO:0000256" key="6">
    <source>
        <dbReference type="ARBA" id="ARBA00023014"/>
    </source>
</evidence>
<reference evidence="11" key="1">
    <citation type="journal article" date="2022" name="ISME J.">
        <title>Genetic and phylogenetic analysis of dissimilatory iodate-reducing bacteria identifies potential niches across the world's oceans.</title>
        <authorList>
            <person name="Reyes-Umana V."/>
            <person name="Henning Z."/>
            <person name="Lee K."/>
            <person name="Barnum T.P."/>
            <person name="Coates J.D."/>
        </authorList>
    </citation>
    <scope>NUCLEOTIDE SEQUENCE [LARGE SCALE GENOMIC DNA]</scope>
    <source>
        <strain evidence="11">IR12</strain>
    </source>
</reference>
<name>A0A944D8E7_DENI1</name>
<evidence type="ECO:0000256" key="5">
    <source>
        <dbReference type="ARBA" id="ARBA00023004"/>
    </source>
</evidence>
<keyword evidence="4" id="KW-0249">Electron transport</keyword>
<sequence>MYVCVCNAVTESDIHHAAAQGARRVRDLRVHLGVTADCSRCAGAAKCCLDRAVASASMSAHGLASSPPRLLETTA</sequence>